<sequence length="313" mass="35895">MPSKPLSYPTLKCVLENLEAVKRLHITARSPRLQKIEKLIPLRLEHLYFGWNKKFEINELLVKFKWGGGNGYLMMNGISRGIISVEKKEVMKKLIFNLFGGRSNLLVNRLDYDIDYIPEFLTSSADLKLRVNFLNPIDHQCFEAVLPLLDPDSFPLKTLRTTVTGAVTHEHPVLMSAETLILLIDPPHTTIQMDDIEKLSNKTLIVNSCYNSTLRFHMFGLVKYLKTSQKPIGTTYIFLACGDNVKNLLFIMEMAFKNFKNPLNDVQERFIADAPRFSIPINTDSRILAYGRRDRENVKDRLSLVVKVVPALK</sequence>
<dbReference type="AlphaFoldDB" id="E3N350"/>
<dbReference type="InterPro" id="IPR021942">
    <property type="entry name" value="DUF3557"/>
</dbReference>
<evidence type="ECO:0000313" key="2">
    <source>
        <dbReference type="Proteomes" id="UP000008281"/>
    </source>
</evidence>
<keyword evidence="2" id="KW-1185">Reference proteome</keyword>
<reference evidence="1" key="1">
    <citation type="submission" date="2007-07" db="EMBL/GenBank/DDBJ databases">
        <title>PCAP assembly of the Caenorhabditis remanei genome.</title>
        <authorList>
            <consortium name="The Caenorhabditis remanei Sequencing Consortium"/>
            <person name="Wilson R.K."/>
        </authorList>
    </citation>
    <scope>NUCLEOTIDE SEQUENCE [LARGE SCALE GENOMIC DNA]</scope>
    <source>
        <strain evidence="1">PB4641</strain>
    </source>
</reference>
<evidence type="ECO:0008006" key="3">
    <source>
        <dbReference type="Google" id="ProtNLM"/>
    </source>
</evidence>
<name>E3N350_CAERE</name>
<protein>
    <recommendedName>
        <fullName evidence="3">DUF38 domain-containing protein</fullName>
    </recommendedName>
</protein>
<dbReference type="PANTHER" id="PTHR31379:SF1">
    <property type="entry name" value="F-BOX C PROTEIN-RELATED"/>
    <property type="match status" value="1"/>
</dbReference>
<dbReference type="PANTHER" id="PTHR31379">
    <property type="entry name" value="F-BOX C PROTEIN-RELATED-RELATED"/>
    <property type="match status" value="1"/>
</dbReference>
<dbReference type="OrthoDB" id="5889481at2759"/>
<proteinExistence type="predicted"/>
<dbReference type="Pfam" id="PF12078">
    <property type="entry name" value="DUF3557"/>
    <property type="match status" value="1"/>
</dbReference>
<dbReference type="Proteomes" id="UP000008281">
    <property type="component" value="Unassembled WGS sequence"/>
</dbReference>
<organism evidence="2">
    <name type="scientific">Caenorhabditis remanei</name>
    <name type="common">Caenorhabditis vulgaris</name>
    <dbReference type="NCBI Taxonomy" id="31234"/>
    <lineage>
        <taxon>Eukaryota</taxon>
        <taxon>Metazoa</taxon>
        <taxon>Ecdysozoa</taxon>
        <taxon>Nematoda</taxon>
        <taxon>Chromadorea</taxon>
        <taxon>Rhabditida</taxon>
        <taxon>Rhabditina</taxon>
        <taxon>Rhabditomorpha</taxon>
        <taxon>Rhabditoidea</taxon>
        <taxon>Rhabditidae</taxon>
        <taxon>Peloderinae</taxon>
        <taxon>Caenorhabditis</taxon>
    </lineage>
</organism>
<gene>
    <name evidence="1" type="ORF">CRE_18111</name>
</gene>
<evidence type="ECO:0000313" key="1">
    <source>
        <dbReference type="EMBL" id="EFO84443.1"/>
    </source>
</evidence>
<dbReference type="EMBL" id="DS268517">
    <property type="protein sequence ID" value="EFO84443.1"/>
    <property type="molecule type" value="Genomic_DNA"/>
</dbReference>
<dbReference type="HOGENOM" id="CLU_042576_3_1_1"/>
<dbReference type="InParanoid" id="E3N350"/>
<accession>E3N350</accession>